<keyword evidence="11 14" id="KW-0520">NAD</keyword>
<dbReference type="InterPro" id="IPR024084">
    <property type="entry name" value="IsoPropMal-DH-like_dom"/>
</dbReference>
<dbReference type="FunFam" id="3.40.718.10:FF:000006">
    <property type="entry name" value="3-isopropylmalate dehydrogenase"/>
    <property type="match status" value="1"/>
</dbReference>
<feature type="binding site" evidence="14">
    <location>
        <position position="139"/>
    </location>
    <ligand>
        <name>substrate</name>
    </ligand>
</feature>
<feature type="binding site" evidence="14">
    <location>
        <begin position="282"/>
        <end position="294"/>
    </location>
    <ligand>
        <name>NAD(+)</name>
        <dbReference type="ChEBI" id="CHEBI:57540"/>
    </ligand>
</feature>
<comment type="cofactor">
    <cofactor evidence="14 15">
        <name>Mg(2+)</name>
        <dbReference type="ChEBI" id="CHEBI:18420"/>
    </cofactor>
    <cofactor evidence="14 15">
        <name>Mn(2+)</name>
        <dbReference type="ChEBI" id="CHEBI:29035"/>
    </cofactor>
    <text evidence="14 15">Binds 1 Mg(2+) or Mn(2+) ion per subunit.</text>
</comment>
<comment type="similarity">
    <text evidence="4 14">Belongs to the isocitrate and isopropylmalate dehydrogenases family. LeuB type 1 subfamily.</text>
</comment>
<comment type="subcellular location">
    <subcellularLocation>
        <location evidence="14">Cytoplasm</location>
    </subcellularLocation>
</comment>
<evidence type="ECO:0000256" key="14">
    <source>
        <dbReference type="HAMAP-Rule" id="MF_01033"/>
    </source>
</evidence>
<organism evidence="17 18">
    <name type="scientific">Suttonella ornithocola</name>
    <dbReference type="NCBI Taxonomy" id="279832"/>
    <lineage>
        <taxon>Bacteria</taxon>
        <taxon>Pseudomonadati</taxon>
        <taxon>Pseudomonadota</taxon>
        <taxon>Gammaproteobacteria</taxon>
        <taxon>Cardiobacteriales</taxon>
        <taxon>Cardiobacteriaceae</taxon>
        <taxon>Suttonella</taxon>
    </lineage>
</organism>
<feature type="site" description="Important for catalysis" evidence="14">
    <location>
        <position position="146"/>
    </location>
</feature>
<proteinExistence type="inferred from homology"/>
<dbReference type="GO" id="GO:0005829">
    <property type="term" value="C:cytosol"/>
    <property type="evidence" value="ECO:0007669"/>
    <property type="project" value="TreeGrafter"/>
</dbReference>
<keyword evidence="13 14" id="KW-0100">Branched-chain amino acid biosynthesis</keyword>
<keyword evidence="8 14" id="KW-0479">Metal-binding</keyword>
<keyword evidence="6 14" id="KW-0432">Leucine biosynthesis</keyword>
<sequence>MDLEVKMRSYLMVCLEGDGIGPEIIESAKMVLAVVSYQYDFFVEIRDYPFGGAGIDEYGEPFADEVREAVLNADAVLLGSVGGPKWDNAAVRPEAGLLALRKALDVFANVRPLKVSGALLQHSPIKKDIIDGTDLVIVRELSGGAYFGEPRVLNEDDALDSITYTNAQIDRVLRYAFELAEKRRGRLVSVDKANVLASSKLWRARVEKMAAAYPKVNVRHEYVDAMAMHLVTRPRDFDVIVTENLFGDILSDEASVLGGSLGVLPSASFNAKGPYLYEPAHGSAPDIAGKGIANPIATILSLAMMLRHSFNETAAAEAIETAIDEMMQENRLTGDLNKENPLTTAEFTEALLEKLQ</sequence>
<dbReference type="InterPro" id="IPR019818">
    <property type="entry name" value="IsoCit/isopropylmalate_DH_CS"/>
</dbReference>
<comment type="catalytic activity">
    <reaction evidence="1 14 15">
        <text>(2R,3S)-3-isopropylmalate + NAD(+) = 4-methyl-2-oxopentanoate + CO2 + NADH</text>
        <dbReference type="Rhea" id="RHEA:32271"/>
        <dbReference type="ChEBI" id="CHEBI:16526"/>
        <dbReference type="ChEBI" id="CHEBI:17865"/>
        <dbReference type="ChEBI" id="CHEBI:35121"/>
        <dbReference type="ChEBI" id="CHEBI:57540"/>
        <dbReference type="ChEBI" id="CHEBI:57945"/>
        <dbReference type="EC" id="1.1.1.85"/>
    </reaction>
</comment>
<evidence type="ECO:0000259" key="16">
    <source>
        <dbReference type="SMART" id="SM01329"/>
    </source>
</evidence>
<evidence type="ECO:0000313" key="18">
    <source>
        <dbReference type="Proteomes" id="UP000254601"/>
    </source>
</evidence>
<comment type="pathway">
    <text evidence="3 14 15">Amino-acid biosynthesis; L-leucine biosynthesis; L-leucine from 3-methyl-2-oxobutanoate: step 3/4.</text>
</comment>
<dbReference type="EMBL" id="UHIC01000001">
    <property type="protein sequence ID" value="SUO93321.1"/>
    <property type="molecule type" value="Genomic_DNA"/>
</dbReference>
<dbReference type="EC" id="1.1.1.85" evidence="14"/>
<evidence type="ECO:0000256" key="9">
    <source>
        <dbReference type="ARBA" id="ARBA00022842"/>
    </source>
</evidence>
<dbReference type="PROSITE" id="PS00470">
    <property type="entry name" value="IDH_IMDH"/>
    <property type="match status" value="1"/>
</dbReference>
<dbReference type="UniPathway" id="UPA00048">
    <property type="reaction ID" value="UER00072"/>
</dbReference>
<name>A0A380MNL8_9GAMM</name>
<dbReference type="SUPFAM" id="SSF53659">
    <property type="entry name" value="Isocitrate/Isopropylmalate dehydrogenase-like"/>
    <property type="match status" value="1"/>
</dbReference>
<comment type="caution">
    <text evidence="14">Lacks conserved residue(s) required for the propagation of feature annotation.</text>
</comment>
<evidence type="ECO:0000256" key="15">
    <source>
        <dbReference type="RuleBase" id="RU004445"/>
    </source>
</evidence>
<keyword evidence="12 14" id="KW-0464">Manganese</keyword>
<evidence type="ECO:0000256" key="11">
    <source>
        <dbReference type="ARBA" id="ARBA00023027"/>
    </source>
</evidence>
<protein>
    <recommendedName>
        <fullName evidence="14">3-isopropylmalate dehydrogenase</fullName>
        <ecNumber evidence="14">1.1.1.85</ecNumber>
    </recommendedName>
    <alternativeName>
        <fullName evidence="14">3-IPM-DH</fullName>
    </alternativeName>
    <alternativeName>
        <fullName evidence="14">Beta-IPM dehydrogenase</fullName>
        <shortName evidence="14">IMDH</shortName>
    </alternativeName>
</protein>
<dbReference type="GO" id="GO:0003862">
    <property type="term" value="F:3-isopropylmalate dehydrogenase activity"/>
    <property type="evidence" value="ECO:0007669"/>
    <property type="project" value="UniProtKB-UniRule"/>
</dbReference>
<keyword evidence="18" id="KW-1185">Reference proteome</keyword>
<accession>A0A380MNL8</accession>
<keyword evidence="7 14" id="KW-0028">Amino-acid biosynthesis</keyword>
<dbReference type="PANTHER" id="PTHR42979:SF1">
    <property type="entry name" value="3-ISOPROPYLMALATE DEHYDROGENASE"/>
    <property type="match status" value="1"/>
</dbReference>
<evidence type="ECO:0000256" key="1">
    <source>
        <dbReference type="ARBA" id="ARBA00000624"/>
    </source>
</evidence>
<comment type="cofactor">
    <cofactor evidence="2">
        <name>Mn(2+)</name>
        <dbReference type="ChEBI" id="CHEBI:29035"/>
    </cofactor>
</comment>
<dbReference type="AlphaFoldDB" id="A0A380MNL8"/>
<evidence type="ECO:0000256" key="4">
    <source>
        <dbReference type="ARBA" id="ARBA00008319"/>
    </source>
</evidence>
<evidence type="ECO:0000256" key="5">
    <source>
        <dbReference type="ARBA" id="ARBA00011738"/>
    </source>
</evidence>
<feature type="site" description="Important for catalysis" evidence="14">
    <location>
        <position position="192"/>
    </location>
</feature>
<dbReference type="InterPro" id="IPR004429">
    <property type="entry name" value="Isopropylmalate_DH"/>
</dbReference>
<evidence type="ECO:0000313" key="17">
    <source>
        <dbReference type="EMBL" id="SUO93321.1"/>
    </source>
</evidence>
<keyword evidence="14" id="KW-0963">Cytoplasm</keyword>
<feature type="binding site" evidence="14">
    <location>
        <position position="101"/>
    </location>
    <ligand>
        <name>substrate</name>
    </ligand>
</feature>
<gene>
    <name evidence="14 17" type="primary">leuB</name>
    <name evidence="17" type="ORF">NCTC13337_00164</name>
</gene>
<evidence type="ECO:0000256" key="12">
    <source>
        <dbReference type="ARBA" id="ARBA00023211"/>
    </source>
</evidence>
<evidence type="ECO:0000256" key="7">
    <source>
        <dbReference type="ARBA" id="ARBA00022605"/>
    </source>
</evidence>
<keyword evidence="9 14" id="KW-0460">Magnesium</keyword>
<evidence type="ECO:0000256" key="3">
    <source>
        <dbReference type="ARBA" id="ARBA00004762"/>
    </source>
</evidence>
<comment type="subunit">
    <text evidence="5 14 15">Homodimer.</text>
</comment>
<reference evidence="17 18" key="1">
    <citation type="submission" date="2018-06" db="EMBL/GenBank/DDBJ databases">
        <authorList>
            <consortium name="Pathogen Informatics"/>
            <person name="Doyle S."/>
        </authorList>
    </citation>
    <scope>NUCLEOTIDE SEQUENCE [LARGE SCALE GENOMIC DNA]</scope>
    <source>
        <strain evidence="17 18">NCTC13337</strain>
    </source>
</reference>
<feature type="binding site" evidence="14">
    <location>
        <position position="224"/>
    </location>
    <ligand>
        <name>substrate</name>
    </ligand>
</feature>
<feature type="binding site" evidence="14">
    <location>
        <position position="248"/>
    </location>
    <ligand>
        <name>Mg(2+)</name>
        <dbReference type="ChEBI" id="CHEBI:18420"/>
    </ligand>
</feature>
<dbReference type="Gene3D" id="3.40.718.10">
    <property type="entry name" value="Isopropylmalate Dehydrogenase"/>
    <property type="match status" value="1"/>
</dbReference>
<evidence type="ECO:0000256" key="6">
    <source>
        <dbReference type="ARBA" id="ARBA00022430"/>
    </source>
</evidence>
<dbReference type="NCBIfam" id="TIGR00169">
    <property type="entry name" value="leuB"/>
    <property type="match status" value="1"/>
</dbReference>
<dbReference type="GO" id="GO:0000287">
    <property type="term" value="F:magnesium ion binding"/>
    <property type="evidence" value="ECO:0007669"/>
    <property type="project" value="InterPro"/>
</dbReference>
<feature type="binding site" evidence="14">
    <location>
        <position position="252"/>
    </location>
    <ligand>
        <name>Mg(2+)</name>
        <dbReference type="ChEBI" id="CHEBI:18420"/>
    </ligand>
</feature>
<keyword evidence="10 14" id="KW-0560">Oxidoreductase</keyword>
<dbReference type="Pfam" id="PF00180">
    <property type="entry name" value="Iso_dh"/>
    <property type="match status" value="1"/>
</dbReference>
<dbReference type="GO" id="GO:0051287">
    <property type="term" value="F:NAD binding"/>
    <property type="evidence" value="ECO:0007669"/>
    <property type="project" value="InterPro"/>
</dbReference>
<evidence type="ECO:0000256" key="13">
    <source>
        <dbReference type="ARBA" id="ARBA00023304"/>
    </source>
</evidence>
<evidence type="ECO:0000256" key="2">
    <source>
        <dbReference type="ARBA" id="ARBA00001936"/>
    </source>
</evidence>
<dbReference type="HAMAP" id="MF_01033">
    <property type="entry name" value="LeuB_type1"/>
    <property type="match status" value="1"/>
</dbReference>
<dbReference type="SMART" id="SM01329">
    <property type="entry name" value="Iso_dh"/>
    <property type="match status" value="1"/>
</dbReference>
<dbReference type="PANTHER" id="PTHR42979">
    <property type="entry name" value="3-ISOPROPYLMALATE DEHYDROGENASE"/>
    <property type="match status" value="1"/>
</dbReference>
<feature type="binding site" evidence="14">
    <location>
        <position position="224"/>
    </location>
    <ligand>
        <name>Mg(2+)</name>
        <dbReference type="ChEBI" id="CHEBI:18420"/>
    </ligand>
</feature>
<dbReference type="GO" id="GO:0009098">
    <property type="term" value="P:L-leucine biosynthetic process"/>
    <property type="evidence" value="ECO:0007669"/>
    <property type="project" value="UniProtKB-UniRule"/>
</dbReference>
<evidence type="ECO:0000256" key="8">
    <source>
        <dbReference type="ARBA" id="ARBA00022723"/>
    </source>
</evidence>
<dbReference type="Proteomes" id="UP000254601">
    <property type="component" value="Unassembled WGS sequence"/>
</dbReference>
<evidence type="ECO:0000256" key="10">
    <source>
        <dbReference type="ARBA" id="ARBA00023002"/>
    </source>
</evidence>
<feature type="binding site" evidence="14">
    <location>
        <position position="111"/>
    </location>
    <ligand>
        <name>substrate</name>
    </ligand>
</feature>
<comment type="function">
    <text evidence="14 15">Catalyzes the oxidation of 3-carboxy-2-hydroxy-4-methylpentanoate (3-isopropylmalate) to 3-carboxy-4-methyl-2-oxopentanoate. The product decarboxylates to 4-methyl-2 oxopentanoate.</text>
</comment>
<feature type="domain" description="Isopropylmalate dehydrogenase-like" evidence="16">
    <location>
        <begin position="11"/>
        <end position="351"/>
    </location>
</feature>